<dbReference type="RefSeq" id="XP_022661303.1">
    <property type="nucleotide sequence ID" value="XM_022805568.1"/>
</dbReference>
<dbReference type="RefSeq" id="XP_022661308.1">
    <property type="nucleotide sequence ID" value="XM_022805573.1"/>
</dbReference>
<dbReference type="EnsemblMetazoa" id="XM_022805574">
    <property type="protein sequence ID" value="XP_022661309"/>
    <property type="gene ID" value="LOC111250387"/>
</dbReference>
<dbReference type="RefSeq" id="XP_022661300.1">
    <property type="nucleotide sequence ID" value="XM_022805565.1"/>
</dbReference>
<feature type="region of interest" description="Disordered" evidence="1">
    <location>
        <begin position="177"/>
        <end position="202"/>
    </location>
</feature>
<dbReference type="EnsemblMetazoa" id="XM_022805570">
    <property type="protein sequence ID" value="XP_022661305"/>
    <property type="gene ID" value="LOC111250387"/>
</dbReference>
<dbReference type="EnsemblMetazoa" id="XM_022805573">
    <property type="protein sequence ID" value="XP_022661308"/>
    <property type="gene ID" value="LOC111250387"/>
</dbReference>
<dbReference type="RefSeq" id="XP_022661307.1">
    <property type="nucleotide sequence ID" value="XM_022805572.1"/>
</dbReference>
<evidence type="ECO:0000256" key="1">
    <source>
        <dbReference type="SAM" id="MobiDB-lite"/>
    </source>
</evidence>
<name>A0A7M7K3Z9_VARDE</name>
<dbReference type="EnsemblMetazoa" id="XM_022805572">
    <property type="protein sequence ID" value="XP_022661307"/>
    <property type="gene ID" value="LOC111250387"/>
</dbReference>
<protein>
    <submittedName>
        <fullName evidence="2">Uncharacterized protein</fullName>
    </submittedName>
</protein>
<reference evidence="2" key="1">
    <citation type="submission" date="2021-01" db="UniProtKB">
        <authorList>
            <consortium name="EnsemblMetazoa"/>
        </authorList>
    </citation>
    <scope>IDENTIFICATION</scope>
</reference>
<dbReference type="RefSeq" id="XP_022661304.1">
    <property type="nucleotide sequence ID" value="XM_022805569.1"/>
</dbReference>
<evidence type="ECO:0000313" key="2">
    <source>
        <dbReference type="EnsemblMetazoa" id="XP_022661302"/>
    </source>
</evidence>
<dbReference type="RefSeq" id="XP_022661302.1">
    <property type="nucleotide sequence ID" value="XM_022805567.1"/>
</dbReference>
<dbReference type="RefSeq" id="XP_022661313.1">
    <property type="nucleotide sequence ID" value="XM_022805578.1"/>
</dbReference>
<dbReference type="RefSeq" id="XP_022661306.1">
    <property type="nucleotide sequence ID" value="XM_022805571.1"/>
</dbReference>
<dbReference type="EnsemblMetazoa" id="XM_022805576">
    <property type="protein sequence ID" value="XP_022661311"/>
    <property type="gene ID" value="LOC111250387"/>
</dbReference>
<feature type="region of interest" description="Disordered" evidence="1">
    <location>
        <begin position="1"/>
        <end position="26"/>
    </location>
</feature>
<dbReference type="EnsemblMetazoa" id="XM_022805571">
    <property type="protein sequence ID" value="XP_022661306"/>
    <property type="gene ID" value="LOC111250387"/>
</dbReference>
<sequence>MTASSGWTKEPHVPADVEALPSPLSPAAVLNPRPLQYSSQLSLLSTLRPNLSPVDINESGPGLLSASSARLDIDGDERSTGSSSYRVNQTSISSSFSVSVSSDHLSEFSCESLSAGGLSNKEASASKPMGSSSCCRPPNAYEKVLSLGCPSCIPCGRSSSDASLAVLLQVAQRSRRCSGPLDKGGKASGSSDTFSSSSERPRSTFGASAFYNPFELEQRQRHIEGTFRDFQIQSKSARHNIELNLPTHVRLRPGEGPPPSHGPWSERRRPPNYLDNCVRPPPNRSPFTPSASSCWKATATLKIAPTSQGSHVSMPGKNGGYSTNDNNSHSHTNNNNQRSNADRTQVTSSGRKML</sequence>
<dbReference type="AlphaFoldDB" id="A0A7M7K3Z9"/>
<dbReference type="RefSeq" id="XP_022661311.1">
    <property type="nucleotide sequence ID" value="XM_022805576.1"/>
</dbReference>
<dbReference type="EnsemblMetazoa" id="XM_022805577">
    <property type="protein sequence ID" value="XP_022661312"/>
    <property type="gene ID" value="LOC111250387"/>
</dbReference>
<dbReference type="EnsemblMetazoa" id="XM_022805565">
    <property type="protein sequence ID" value="XP_022661300"/>
    <property type="gene ID" value="LOC111250387"/>
</dbReference>
<accession>A0A7M7K3Z9</accession>
<dbReference type="Proteomes" id="UP000594260">
    <property type="component" value="Unplaced"/>
</dbReference>
<dbReference type="RefSeq" id="XP_022661305.1">
    <property type="nucleotide sequence ID" value="XM_022805570.1"/>
</dbReference>
<feature type="compositionally biased region" description="Low complexity" evidence="1">
    <location>
        <begin position="188"/>
        <end position="202"/>
    </location>
</feature>
<dbReference type="EnsemblMetazoa" id="XM_022805569">
    <property type="protein sequence ID" value="XP_022661304"/>
    <property type="gene ID" value="LOC111250387"/>
</dbReference>
<dbReference type="EnsemblMetazoa" id="XM_022805578">
    <property type="protein sequence ID" value="XP_022661313"/>
    <property type="gene ID" value="LOC111250387"/>
</dbReference>
<feature type="region of interest" description="Disordered" evidence="1">
    <location>
        <begin position="65"/>
        <end position="86"/>
    </location>
</feature>
<feature type="region of interest" description="Disordered" evidence="1">
    <location>
        <begin position="305"/>
        <end position="354"/>
    </location>
</feature>
<dbReference type="RefSeq" id="XP_022661309.1">
    <property type="nucleotide sequence ID" value="XM_022805574.1"/>
</dbReference>
<proteinExistence type="predicted"/>
<dbReference type="EnsemblMetazoa" id="XM_022805568">
    <property type="protein sequence ID" value="XP_022661303"/>
    <property type="gene ID" value="LOC111250387"/>
</dbReference>
<dbReference type="RefSeq" id="XP_022661310.1">
    <property type="nucleotide sequence ID" value="XM_022805575.1"/>
</dbReference>
<dbReference type="GeneID" id="111250387"/>
<organism evidence="2 3">
    <name type="scientific">Varroa destructor</name>
    <name type="common">Honeybee mite</name>
    <dbReference type="NCBI Taxonomy" id="109461"/>
    <lineage>
        <taxon>Eukaryota</taxon>
        <taxon>Metazoa</taxon>
        <taxon>Ecdysozoa</taxon>
        <taxon>Arthropoda</taxon>
        <taxon>Chelicerata</taxon>
        <taxon>Arachnida</taxon>
        <taxon>Acari</taxon>
        <taxon>Parasitiformes</taxon>
        <taxon>Mesostigmata</taxon>
        <taxon>Gamasina</taxon>
        <taxon>Dermanyssoidea</taxon>
        <taxon>Varroidae</taxon>
        <taxon>Varroa</taxon>
    </lineage>
</organism>
<feature type="compositionally biased region" description="Low complexity" evidence="1">
    <location>
        <begin position="322"/>
        <end position="339"/>
    </location>
</feature>
<feature type="compositionally biased region" description="Polar residues" evidence="1">
    <location>
        <begin position="342"/>
        <end position="354"/>
    </location>
</feature>
<feature type="region of interest" description="Disordered" evidence="1">
    <location>
        <begin position="248"/>
        <end position="292"/>
    </location>
</feature>
<dbReference type="EnsemblMetazoa" id="XM_022805567">
    <property type="protein sequence ID" value="XP_022661302"/>
    <property type="gene ID" value="LOC111250387"/>
</dbReference>
<dbReference type="EnsemblMetazoa" id="XM_022805575">
    <property type="protein sequence ID" value="XP_022661310"/>
    <property type="gene ID" value="LOC111250387"/>
</dbReference>
<evidence type="ECO:0000313" key="3">
    <source>
        <dbReference type="Proteomes" id="UP000594260"/>
    </source>
</evidence>
<keyword evidence="3" id="KW-1185">Reference proteome</keyword>
<dbReference type="RefSeq" id="XP_022661312.1">
    <property type="nucleotide sequence ID" value="XM_022805577.1"/>
</dbReference>